<keyword evidence="3 5" id="KW-0863">Zinc-finger</keyword>
<dbReference type="OrthoDB" id="10039931at2759"/>
<evidence type="ECO:0000256" key="1">
    <source>
        <dbReference type="ARBA" id="ARBA00022723"/>
    </source>
</evidence>
<name>E3MUL3_CAERE</name>
<dbReference type="eggNOG" id="KOG1721">
    <property type="taxonomic scope" value="Eukaryota"/>
</dbReference>
<evidence type="ECO:0000256" key="2">
    <source>
        <dbReference type="ARBA" id="ARBA00022737"/>
    </source>
</evidence>
<accession>E3MUL3</accession>
<dbReference type="Gene3D" id="3.30.160.60">
    <property type="entry name" value="Classic Zinc Finger"/>
    <property type="match status" value="2"/>
</dbReference>
<protein>
    <recommendedName>
        <fullName evidence="6">C2H2-type domain-containing protein</fullName>
    </recommendedName>
</protein>
<dbReference type="Pfam" id="PF00096">
    <property type="entry name" value="zf-C2H2"/>
    <property type="match status" value="2"/>
</dbReference>
<dbReference type="GO" id="GO:0000981">
    <property type="term" value="F:DNA-binding transcription factor activity, RNA polymerase II-specific"/>
    <property type="evidence" value="ECO:0007669"/>
    <property type="project" value="TreeGrafter"/>
</dbReference>
<dbReference type="GO" id="GO:0000978">
    <property type="term" value="F:RNA polymerase II cis-regulatory region sequence-specific DNA binding"/>
    <property type="evidence" value="ECO:0007669"/>
    <property type="project" value="TreeGrafter"/>
</dbReference>
<dbReference type="GO" id="GO:0045944">
    <property type="term" value="P:positive regulation of transcription by RNA polymerase II"/>
    <property type="evidence" value="ECO:0007669"/>
    <property type="project" value="UniProtKB-ARBA"/>
</dbReference>
<evidence type="ECO:0000256" key="5">
    <source>
        <dbReference type="PROSITE-ProRule" id="PRU00042"/>
    </source>
</evidence>
<evidence type="ECO:0000313" key="7">
    <source>
        <dbReference type="EMBL" id="EFP09843.1"/>
    </source>
</evidence>
<reference evidence="7" key="1">
    <citation type="submission" date="2007-07" db="EMBL/GenBank/DDBJ databases">
        <title>PCAP assembly of the Caenorhabditis remanei genome.</title>
        <authorList>
            <consortium name="The Caenorhabditis remanei Sequencing Consortium"/>
            <person name="Wilson R.K."/>
        </authorList>
    </citation>
    <scope>NUCLEOTIDE SEQUENCE [LARGE SCALE GENOMIC DNA]</scope>
    <source>
        <strain evidence="7">PB4641</strain>
    </source>
</reference>
<evidence type="ECO:0000256" key="3">
    <source>
        <dbReference type="ARBA" id="ARBA00022771"/>
    </source>
</evidence>
<dbReference type="OMA" id="TEICCWI"/>
<dbReference type="PANTHER" id="PTHR19818">
    <property type="entry name" value="ZINC FINGER PROTEIN ZIC AND GLI"/>
    <property type="match status" value="1"/>
</dbReference>
<organism evidence="8">
    <name type="scientific">Caenorhabditis remanei</name>
    <name type="common">Caenorhabditis vulgaris</name>
    <dbReference type="NCBI Taxonomy" id="31234"/>
    <lineage>
        <taxon>Eukaryota</taxon>
        <taxon>Metazoa</taxon>
        <taxon>Ecdysozoa</taxon>
        <taxon>Nematoda</taxon>
        <taxon>Chromadorea</taxon>
        <taxon>Rhabditida</taxon>
        <taxon>Rhabditina</taxon>
        <taxon>Rhabditomorpha</taxon>
        <taxon>Rhabditoidea</taxon>
        <taxon>Rhabditidae</taxon>
        <taxon>Peloderinae</taxon>
        <taxon>Caenorhabditis</taxon>
    </lineage>
</organism>
<gene>
    <name evidence="7" type="ORF">CRE_21305</name>
</gene>
<keyword evidence="4" id="KW-0862">Zinc</keyword>
<dbReference type="InterPro" id="IPR013087">
    <property type="entry name" value="Znf_C2H2_type"/>
</dbReference>
<dbReference type="AlphaFoldDB" id="E3MUL3"/>
<evidence type="ECO:0000259" key="6">
    <source>
        <dbReference type="PROSITE" id="PS50157"/>
    </source>
</evidence>
<evidence type="ECO:0000256" key="4">
    <source>
        <dbReference type="ARBA" id="ARBA00022833"/>
    </source>
</evidence>
<dbReference type="SMART" id="SM00355">
    <property type="entry name" value="ZnF_C2H2"/>
    <property type="match status" value="3"/>
</dbReference>
<keyword evidence="1" id="KW-0479">Metal-binding</keyword>
<feature type="domain" description="C2H2-type" evidence="6">
    <location>
        <begin position="104"/>
        <end position="131"/>
    </location>
</feature>
<keyword evidence="2" id="KW-0677">Repeat</keyword>
<dbReference type="EMBL" id="DS268480">
    <property type="protein sequence ID" value="EFP09843.1"/>
    <property type="molecule type" value="Genomic_DNA"/>
</dbReference>
<dbReference type="STRING" id="31234.E3MUL3"/>
<dbReference type="PANTHER" id="PTHR19818:SF139">
    <property type="entry name" value="PAIR-RULE PROTEIN ODD-PAIRED"/>
    <property type="match status" value="1"/>
</dbReference>
<sequence>MNSIHPPTFSNFYHPDYSGQSTHAAGSNSTFSDSPNGTEICCWITNGYECGRTFSNAIAVGNHIEIEHLSHNAKKCFWRDCGEKFKTKFDLKAHIRSHTNVMAFICGICKKRFEYVENLNVHMVTHEDQLSFDCTHLGCGRSFDSQSSRQQHMHVNSTHTRYFCNNNEKLDSGKLTSANNTVSVCVFNGTPPPVLKKQDMSMREFIKWSDGYIWALQNPFINSRYQFEMKGAIEDDEL</sequence>
<dbReference type="GO" id="GO:0008270">
    <property type="term" value="F:zinc ion binding"/>
    <property type="evidence" value="ECO:0007669"/>
    <property type="project" value="UniProtKB-KW"/>
</dbReference>
<evidence type="ECO:0000313" key="8">
    <source>
        <dbReference type="Proteomes" id="UP000008281"/>
    </source>
</evidence>
<dbReference type="SUPFAM" id="SSF57667">
    <property type="entry name" value="beta-beta-alpha zinc fingers"/>
    <property type="match status" value="2"/>
</dbReference>
<dbReference type="PROSITE" id="PS50157">
    <property type="entry name" value="ZINC_FINGER_C2H2_2"/>
    <property type="match status" value="3"/>
</dbReference>
<feature type="domain" description="C2H2-type" evidence="6">
    <location>
        <begin position="74"/>
        <end position="103"/>
    </location>
</feature>
<dbReference type="InterPro" id="IPR050329">
    <property type="entry name" value="GLI_C2H2-zinc-finger"/>
</dbReference>
<dbReference type="InParanoid" id="E3MUL3"/>
<keyword evidence="8" id="KW-1185">Reference proteome</keyword>
<feature type="domain" description="C2H2-type" evidence="6">
    <location>
        <begin position="132"/>
        <end position="160"/>
    </location>
</feature>
<dbReference type="HOGENOM" id="CLU_1166780_0_0_1"/>
<proteinExistence type="predicted"/>
<dbReference type="PROSITE" id="PS00028">
    <property type="entry name" value="ZINC_FINGER_C2H2_1"/>
    <property type="match status" value="2"/>
</dbReference>
<dbReference type="Proteomes" id="UP000008281">
    <property type="component" value="Unassembled WGS sequence"/>
</dbReference>
<dbReference type="GO" id="GO:0005634">
    <property type="term" value="C:nucleus"/>
    <property type="evidence" value="ECO:0007669"/>
    <property type="project" value="UniProtKB-ARBA"/>
</dbReference>
<dbReference type="InterPro" id="IPR036236">
    <property type="entry name" value="Znf_C2H2_sf"/>
</dbReference>